<evidence type="ECO:0000256" key="1">
    <source>
        <dbReference type="SAM" id="Phobius"/>
    </source>
</evidence>
<feature type="transmembrane region" description="Helical" evidence="1">
    <location>
        <begin position="29"/>
        <end position="47"/>
    </location>
</feature>
<keyword evidence="1" id="KW-0472">Membrane</keyword>
<evidence type="ECO:0000313" key="2">
    <source>
        <dbReference type="EMBL" id="EFF69658.1"/>
    </source>
</evidence>
<dbReference type="HOGENOM" id="CLU_198202_0_0_9"/>
<protein>
    <submittedName>
        <fullName evidence="2">Uncharacterized protein</fullName>
    </submittedName>
</protein>
<accession>D4RW41</accession>
<dbReference type="RefSeq" id="WP_005600808.1">
    <property type="nucleotide sequence ID" value="NZ_GG663519.1"/>
</dbReference>
<keyword evidence="1" id="KW-1133">Transmembrane helix</keyword>
<feature type="transmembrane region" description="Helical" evidence="1">
    <location>
        <begin position="7"/>
        <end position="23"/>
    </location>
</feature>
<gene>
    <name evidence="2" type="ORF">BUTYVIB_00171</name>
</gene>
<organism evidence="2 3">
    <name type="scientific">Eshraghiella crossota DSM 2876</name>
    <dbReference type="NCBI Taxonomy" id="511680"/>
    <lineage>
        <taxon>Bacteria</taxon>
        <taxon>Bacillati</taxon>
        <taxon>Bacillota</taxon>
        <taxon>Clostridia</taxon>
        <taxon>Lachnospirales</taxon>
        <taxon>Lachnospiraceae</taxon>
        <taxon>Eshraghiella</taxon>
    </lineage>
</organism>
<keyword evidence="3" id="KW-1185">Reference proteome</keyword>
<dbReference type="AlphaFoldDB" id="D4RW41"/>
<evidence type="ECO:0000313" key="3">
    <source>
        <dbReference type="Proteomes" id="UP000006238"/>
    </source>
</evidence>
<dbReference type="Proteomes" id="UP000006238">
    <property type="component" value="Unassembled WGS sequence"/>
</dbReference>
<reference evidence="2 3" key="1">
    <citation type="submission" date="2010-02" db="EMBL/GenBank/DDBJ databases">
        <authorList>
            <person name="Weinstock G."/>
            <person name="Sodergren E."/>
            <person name="Clifton S."/>
            <person name="Fulton L."/>
            <person name="Fulton B."/>
            <person name="Courtney L."/>
            <person name="Fronick C."/>
            <person name="Harrison M."/>
            <person name="Strong C."/>
            <person name="Farmer C."/>
            <person name="Delahaunty K."/>
            <person name="Markovic C."/>
            <person name="Hall O."/>
            <person name="Minx P."/>
            <person name="Tomlinson C."/>
            <person name="Mitreva M."/>
            <person name="Nelson J."/>
            <person name="Hou S."/>
            <person name="Wollam A."/>
            <person name="Pepin K.H."/>
            <person name="Johnson M."/>
            <person name="Bhonagiri V."/>
            <person name="Zhang X."/>
            <person name="Suruliraj S."/>
            <person name="Warren W."/>
            <person name="Chinwalla A."/>
            <person name="Mardis E.R."/>
            <person name="Wilson R.K."/>
        </authorList>
    </citation>
    <scope>NUCLEOTIDE SEQUENCE [LARGE SCALE GENOMIC DNA]</scope>
    <source>
        <strain evidence="2 3">DSM 2876</strain>
    </source>
</reference>
<name>D4RW41_9FIRM</name>
<proteinExistence type="predicted"/>
<dbReference type="GeneID" id="98918537"/>
<comment type="caution">
    <text evidence="2">The sequence shown here is derived from an EMBL/GenBank/DDBJ whole genome shotgun (WGS) entry which is preliminary data.</text>
</comment>
<keyword evidence="1" id="KW-0812">Transmembrane</keyword>
<sequence>MKRVTGFALFCVAIGIIVSFFIPNRFWEIVVIIGLMVIGYNMFTSGYKCRK</sequence>
<dbReference type="EMBL" id="ABWN01000017">
    <property type="protein sequence ID" value="EFF69658.1"/>
    <property type="molecule type" value="Genomic_DNA"/>
</dbReference>